<gene>
    <name evidence="4" type="ORF">CPZ25_004385</name>
</gene>
<dbReference type="Gene3D" id="2.160.10.10">
    <property type="entry name" value="Hexapeptide repeat proteins"/>
    <property type="match status" value="1"/>
</dbReference>
<dbReference type="Pfam" id="PF14602">
    <property type="entry name" value="Hexapep_2"/>
    <property type="match status" value="1"/>
</dbReference>
<dbReference type="CDD" id="cd04647">
    <property type="entry name" value="LbH_MAT_like"/>
    <property type="match status" value="1"/>
</dbReference>
<evidence type="ECO:0000256" key="3">
    <source>
        <dbReference type="SAM" id="Phobius"/>
    </source>
</evidence>
<evidence type="ECO:0000256" key="1">
    <source>
        <dbReference type="ARBA" id="ARBA00022679"/>
    </source>
</evidence>
<dbReference type="InterPro" id="IPR051159">
    <property type="entry name" value="Hexapeptide_acetyltransf"/>
</dbReference>
<dbReference type="Pfam" id="PF00132">
    <property type="entry name" value="Hexapep"/>
    <property type="match status" value="1"/>
</dbReference>
<evidence type="ECO:0000313" key="5">
    <source>
        <dbReference type="Proteomes" id="UP000218387"/>
    </source>
</evidence>
<dbReference type="InterPro" id="IPR011004">
    <property type="entry name" value="Trimer_LpxA-like_sf"/>
</dbReference>
<dbReference type="InterPro" id="IPR018357">
    <property type="entry name" value="Hexapep_transf_CS"/>
</dbReference>
<evidence type="ECO:0000313" key="4">
    <source>
        <dbReference type="EMBL" id="QCT70592.1"/>
    </source>
</evidence>
<dbReference type="EMBL" id="CP029487">
    <property type="protein sequence ID" value="QCT70592.1"/>
    <property type="molecule type" value="Genomic_DNA"/>
</dbReference>
<dbReference type="Proteomes" id="UP000218387">
    <property type="component" value="Chromosome"/>
</dbReference>
<reference evidence="4 5" key="1">
    <citation type="submission" date="2018-05" db="EMBL/GenBank/DDBJ databases">
        <title>Genome comparison of Eubacterium sp.</title>
        <authorList>
            <person name="Feng Y."/>
            <person name="Sanchez-Andrea I."/>
            <person name="Stams A.J.M."/>
            <person name="De Vos W.M."/>
        </authorList>
    </citation>
    <scope>NUCLEOTIDE SEQUENCE [LARGE SCALE GENOMIC DNA]</scope>
    <source>
        <strain evidence="4 5">YI</strain>
    </source>
</reference>
<dbReference type="SUPFAM" id="SSF51161">
    <property type="entry name" value="Trimeric LpxA-like enzymes"/>
    <property type="match status" value="1"/>
</dbReference>
<protein>
    <submittedName>
        <fullName evidence="4">Acetyltransferase</fullName>
    </submittedName>
</protein>
<organism evidence="4 5">
    <name type="scientific">Eubacterium maltosivorans</name>
    <dbReference type="NCBI Taxonomy" id="2041044"/>
    <lineage>
        <taxon>Bacteria</taxon>
        <taxon>Bacillati</taxon>
        <taxon>Bacillota</taxon>
        <taxon>Clostridia</taxon>
        <taxon>Eubacteriales</taxon>
        <taxon>Eubacteriaceae</taxon>
        <taxon>Eubacterium</taxon>
    </lineage>
</organism>
<name>A0A4P9C7L2_EUBML</name>
<keyword evidence="3" id="KW-1133">Transmembrane helix</keyword>
<keyword evidence="2" id="KW-0677">Repeat</keyword>
<dbReference type="RefSeq" id="WP_096919736.1">
    <property type="nucleotide sequence ID" value="NZ_CP029487.1"/>
</dbReference>
<dbReference type="GO" id="GO:0016740">
    <property type="term" value="F:transferase activity"/>
    <property type="evidence" value="ECO:0007669"/>
    <property type="project" value="UniProtKB-KW"/>
</dbReference>
<keyword evidence="1 4" id="KW-0808">Transferase</keyword>
<keyword evidence="3" id="KW-0472">Membrane</keyword>
<sequence>MIKNKYLISEFISTTIAFLLTKIFYPKARLIRRPLYIRGKKGMIYGEGFTTGHGCRIDLTGKTITLRIGKNCLIGDYSHIVAHQNVVIGDNCLMASKVFISDTTHGFYNQKLDLETPPNDRLLETKPVKIGKNVWIGENVCILSGVTIGDGVVIGANAVVTDDIESYSIVGGVPAKLIKKF</sequence>
<evidence type="ECO:0000256" key="2">
    <source>
        <dbReference type="ARBA" id="ARBA00022737"/>
    </source>
</evidence>
<dbReference type="PANTHER" id="PTHR23416">
    <property type="entry name" value="SIALIC ACID SYNTHASE-RELATED"/>
    <property type="match status" value="1"/>
</dbReference>
<dbReference type="KEGG" id="emt:CPZ25_004385"/>
<keyword evidence="5" id="KW-1185">Reference proteome</keyword>
<feature type="transmembrane region" description="Helical" evidence="3">
    <location>
        <begin position="6"/>
        <end position="25"/>
    </location>
</feature>
<accession>A0A4P9C7L2</accession>
<proteinExistence type="predicted"/>
<dbReference type="PANTHER" id="PTHR23416:SF78">
    <property type="entry name" value="LIPOPOLYSACCHARIDE BIOSYNTHESIS O-ACETYL TRANSFERASE WBBJ-RELATED"/>
    <property type="match status" value="1"/>
</dbReference>
<dbReference type="AlphaFoldDB" id="A0A4P9C7L2"/>
<dbReference type="PROSITE" id="PS00101">
    <property type="entry name" value="HEXAPEP_TRANSFERASES"/>
    <property type="match status" value="1"/>
</dbReference>
<dbReference type="InterPro" id="IPR001451">
    <property type="entry name" value="Hexapep"/>
</dbReference>
<keyword evidence="3" id="KW-0812">Transmembrane</keyword>